<dbReference type="InterPro" id="IPR020550">
    <property type="entry name" value="Inositol_monophosphatase_CS"/>
</dbReference>
<proteinExistence type="evidence at transcript level"/>
<feature type="binding site" evidence="18">
    <location>
        <position position="141"/>
    </location>
    <ligand>
        <name>Mg(2+)</name>
        <dbReference type="ChEBI" id="CHEBI:18420"/>
        <label>1</label>
        <note>catalytic</note>
    </ligand>
</feature>
<dbReference type="PANTHER" id="PTHR43028:SF5">
    <property type="entry name" value="3'(2'),5'-BISPHOSPHATE NUCLEOTIDASE 1"/>
    <property type="match status" value="1"/>
</dbReference>
<dbReference type="Pfam" id="PF00459">
    <property type="entry name" value="Inositol_P"/>
    <property type="match status" value="1"/>
</dbReference>
<organism evidence="19">
    <name type="scientific">Lepeophtheirus salmonis</name>
    <name type="common">Salmon louse</name>
    <name type="synonym">Caligus salmonis</name>
    <dbReference type="NCBI Taxonomy" id="72036"/>
    <lineage>
        <taxon>Eukaryota</taxon>
        <taxon>Metazoa</taxon>
        <taxon>Ecdysozoa</taxon>
        <taxon>Arthropoda</taxon>
        <taxon>Crustacea</taxon>
        <taxon>Multicrustacea</taxon>
        <taxon>Hexanauplia</taxon>
        <taxon>Copepoda</taxon>
        <taxon>Siphonostomatoida</taxon>
        <taxon>Caligidae</taxon>
        <taxon>Lepeophtheirus</taxon>
    </lineage>
</organism>
<dbReference type="FunFam" id="3.30.540.10:FF:000012">
    <property type="entry name" value="Blast:Putative inositol monophosphatase 3"/>
    <property type="match status" value="1"/>
</dbReference>
<evidence type="ECO:0000256" key="9">
    <source>
        <dbReference type="ARBA" id="ARBA00041815"/>
    </source>
</evidence>
<evidence type="ECO:0000256" key="6">
    <source>
        <dbReference type="ARBA" id="ARBA00022801"/>
    </source>
</evidence>
<evidence type="ECO:0000256" key="3">
    <source>
        <dbReference type="ARBA" id="ARBA00012633"/>
    </source>
</evidence>
<evidence type="ECO:0000256" key="12">
    <source>
        <dbReference type="ARBA" id="ARBA00044478"/>
    </source>
</evidence>
<evidence type="ECO:0000256" key="15">
    <source>
        <dbReference type="ARBA" id="ARBA00044519"/>
    </source>
</evidence>
<name>C1BRY9_LEPSM</name>
<comment type="catalytic activity">
    <reaction evidence="14">
        <text>3'-phosphoadenylyl sulfate + H2O = adenosine 5'-phosphosulfate + phosphate</text>
        <dbReference type="Rhea" id="RHEA:77639"/>
        <dbReference type="ChEBI" id="CHEBI:15377"/>
        <dbReference type="ChEBI" id="CHEBI:43474"/>
        <dbReference type="ChEBI" id="CHEBI:58243"/>
        <dbReference type="ChEBI" id="CHEBI:58339"/>
        <dbReference type="EC" id="3.1.3.7"/>
    </reaction>
    <physiologicalReaction direction="left-to-right" evidence="14">
        <dbReference type="Rhea" id="RHEA:77640"/>
    </physiologicalReaction>
</comment>
<keyword evidence="7 18" id="KW-0460">Magnesium</keyword>
<comment type="cofactor">
    <cofactor evidence="1 18">
        <name>Mg(2+)</name>
        <dbReference type="ChEBI" id="CHEBI:18420"/>
    </cofactor>
</comment>
<evidence type="ECO:0000256" key="2">
    <source>
        <dbReference type="ARBA" id="ARBA00009759"/>
    </source>
</evidence>
<dbReference type="GO" id="GO:0046854">
    <property type="term" value="P:phosphatidylinositol phosphate biosynthetic process"/>
    <property type="evidence" value="ECO:0007669"/>
    <property type="project" value="InterPro"/>
</dbReference>
<comment type="catalytic activity">
    <reaction evidence="11">
        <text>adenosine 2',5'-bisphosphate + H2O = AMP + phosphate</text>
        <dbReference type="Rhea" id="RHEA:77643"/>
        <dbReference type="ChEBI" id="CHEBI:15377"/>
        <dbReference type="ChEBI" id="CHEBI:43474"/>
        <dbReference type="ChEBI" id="CHEBI:194156"/>
        <dbReference type="ChEBI" id="CHEBI:456215"/>
        <dbReference type="EC" id="3.1.3.7"/>
    </reaction>
    <physiologicalReaction direction="left-to-right" evidence="11">
        <dbReference type="Rhea" id="RHEA:77644"/>
    </physiologicalReaction>
</comment>
<dbReference type="FunFam" id="3.40.190.80:FF:000006">
    <property type="entry name" value="Bisphosphate nucleotidase 1"/>
    <property type="match status" value="1"/>
</dbReference>
<gene>
    <name evidence="19" type="primary">BPNT1</name>
</gene>
<sequence>MIHLFSSIFLRVSIPTKNCISKMSSSILSDVLSFSVAAAEKGGEIVRQVLSTGKLGVLEKTGINDLQTLADRRVSDVLQMSFCKSFPGLRVISEEGNHYFDEAGPKKFIVSSSKSQNPYCVPEELQNVSLEDITVWIDPLDGTKEFADGFLERVTVLIGIAVQGKAIAGVVHQPYYKRDGNMGRTLYGAIGGKVEINFVKQSPSKDGKIIVTTRSHSTKIVDEVINTLNPSEVLRVGGAGYKVLMLLDGQADAYVFPTPGCKKWDTCAPEAILHALGGRLTDIWGNNYLYNFDVQHINEWGVIASANANDHQSLIEQIPEDLKKQVRDCYKNKNLTLLDLVLYFFYYQIYKLYLL</sequence>
<feature type="binding site" evidence="18">
    <location>
        <position position="265"/>
    </location>
    <ligand>
        <name>Mg(2+)</name>
        <dbReference type="ChEBI" id="CHEBI:18420"/>
        <label>1</label>
        <note>catalytic</note>
    </ligand>
</feature>
<evidence type="ECO:0000256" key="7">
    <source>
        <dbReference type="ARBA" id="ARBA00022842"/>
    </source>
</evidence>
<feature type="binding site" evidence="18">
    <location>
        <position position="140"/>
    </location>
    <ligand>
        <name>Mg(2+)</name>
        <dbReference type="ChEBI" id="CHEBI:18420"/>
        <label>1</label>
        <note>catalytic</note>
    </ligand>
</feature>
<dbReference type="InterPro" id="IPR000760">
    <property type="entry name" value="Inositol_monophosphatase-like"/>
</dbReference>
<dbReference type="PROSITE" id="PS00630">
    <property type="entry name" value="IMP_2"/>
    <property type="match status" value="1"/>
</dbReference>
<dbReference type="SUPFAM" id="SSF56655">
    <property type="entry name" value="Carbohydrate phosphatase"/>
    <property type="match status" value="1"/>
</dbReference>
<dbReference type="InterPro" id="IPR050725">
    <property type="entry name" value="CysQ/Inositol_MonoPase"/>
</dbReference>
<comment type="similarity">
    <text evidence="2">Belongs to the inositol monophosphatase superfamily.</text>
</comment>
<reference evidence="19" key="1">
    <citation type="submission" date="2009-06" db="EMBL/GenBank/DDBJ databases">
        <title>Lepeophtheirus salmonis ESTs and full-length cDNAs.</title>
        <authorList>
            <person name="Yasuike M."/>
            <person name="von Schalburg K."/>
            <person name="Cooper G."/>
            <person name="Leong J."/>
            <person name="Jones S.R.M."/>
            <person name="Koop B.F."/>
        </authorList>
    </citation>
    <scope>NUCLEOTIDE SEQUENCE</scope>
    <source>
        <strain evidence="19">Pacific form</strain>
        <tissue evidence="19">Whole</tissue>
    </source>
</reference>
<evidence type="ECO:0000256" key="1">
    <source>
        <dbReference type="ARBA" id="ARBA00001946"/>
    </source>
</evidence>
<dbReference type="GO" id="GO:0008441">
    <property type="term" value="F:3'(2'),5'-bisphosphate nucleotidase activity"/>
    <property type="evidence" value="ECO:0007669"/>
    <property type="project" value="UniProtKB-EC"/>
</dbReference>
<comment type="catalytic activity">
    <reaction evidence="10">
        <text>1D-myo-inositol 1,3,4-trisphosphate + H2O = 1D-myo-inositol 3,4-bisphosphate + phosphate</text>
        <dbReference type="Rhea" id="RHEA:70319"/>
        <dbReference type="ChEBI" id="CHEBI:15377"/>
        <dbReference type="ChEBI" id="CHEBI:43474"/>
        <dbReference type="ChEBI" id="CHEBI:58414"/>
        <dbReference type="ChEBI" id="CHEBI:83241"/>
    </reaction>
    <physiologicalReaction direction="left-to-right" evidence="10">
        <dbReference type="Rhea" id="RHEA:70320"/>
    </physiologicalReaction>
</comment>
<protein>
    <recommendedName>
        <fullName evidence="8">3'(2'),5'-bisphosphate nucleotidase 1</fullName>
        <ecNumber evidence="15">3.1.3.57</ecNumber>
        <ecNumber evidence="3">3.1.3.7</ecNumber>
    </recommendedName>
    <alternativeName>
        <fullName evidence="16">3'-phosphoadenosine 5'-phosphate phosphatase</fullName>
    </alternativeName>
    <alternativeName>
        <fullName evidence="9">Bisphosphate 3'-nucleotidase 1</fullName>
    </alternativeName>
    <alternativeName>
        <fullName evidence="17">Inositol-polyphosphate 1-phosphatase</fullName>
    </alternativeName>
</protein>
<evidence type="ECO:0000256" key="11">
    <source>
        <dbReference type="ARBA" id="ARBA00044466"/>
    </source>
</evidence>
<keyword evidence="5 18" id="KW-0479">Metal-binding</keyword>
<evidence type="ECO:0000256" key="17">
    <source>
        <dbReference type="ARBA" id="ARBA00044554"/>
    </source>
</evidence>
<accession>C1BRY9</accession>
<keyword evidence="4" id="KW-0452">Lithium</keyword>
<comment type="catalytic activity">
    <reaction evidence="13">
        <text>adenosine 3',5'-bisphosphate + H2O = AMP + phosphate</text>
        <dbReference type="Rhea" id="RHEA:10040"/>
        <dbReference type="ChEBI" id="CHEBI:15377"/>
        <dbReference type="ChEBI" id="CHEBI:43474"/>
        <dbReference type="ChEBI" id="CHEBI:58343"/>
        <dbReference type="ChEBI" id="CHEBI:456215"/>
        <dbReference type="EC" id="3.1.3.7"/>
    </reaction>
    <physiologicalReaction direction="left-to-right" evidence="13">
        <dbReference type="Rhea" id="RHEA:10041"/>
    </physiologicalReaction>
</comment>
<feature type="binding site" evidence="18">
    <location>
        <position position="94"/>
    </location>
    <ligand>
        <name>Mg(2+)</name>
        <dbReference type="ChEBI" id="CHEBI:18420"/>
        <label>1</label>
        <note>catalytic</note>
    </ligand>
</feature>
<feature type="binding site" evidence="18">
    <location>
        <position position="138"/>
    </location>
    <ligand>
        <name>Mg(2+)</name>
        <dbReference type="ChEBI" id="CHEBI:18420"/>
        <label>1</label>
        <note>catalytic</note>
    </ligand>
</feature>
<evidence type="ECO:0000256" key="14">
    <source>
        <dbReference type="ARBA" id="ARBA00044484"/>
    </source>
</evidence>
<evidence type="ECO:0000256" key="8">
    <source>
        <dbReference type="ARBA" id="ARBA00040342"/>
    </source>
</evidence>
<dbReference type="EMBL" id="BT077368">
    <property type="protein sequence ID" value="ACO11792.1"/>
    <property type="molecule type" value="mRNA"/>
</dbReference>
<dbReference type="EC" id="3.1.3.7" evidence="3"/>
<comment type="catalytic activity">
    <reaction evidence="12">
        <text>1D-myo-inositol 1,4-bisphosphate + H2O = 1D-myo-inositol 4-phosphate + phosphate</text>
        <dbReference type="Rhea" id="RHEA:15553"/>
        <dbReference type="ChEBI" id="CHEBI:15377"/>
        <dbReference type="ChEBI" id="CHEBI:43474"/>
        <dbReference type="ChEBI" id="CHEBI:58282"/>
        <dbReference type="ChEBI" id="CHEBI:58469"/>
        <dbReference type="EC" id="3.1.3.57"/>
    </reaction>
    <physiologicalReaction direction="left-to-right" evidence="12">
        <dbReference type="Rhea" id="RHEA:15554"/>
    </physiologicalReaction>
</comment>
<dbReference type="GO" id="GO:0004441">
    <property type="term" value="F:inositol-1,4-bisphosphate 1-phosphatase activity"/>
    <property type="evidence" value="ECO:0007669"/>
    <property type="project" value="UniProtKB-EC"/>
</dbReference>
<keyword evidence="6" id="KW-0378">Hydrolase</keyword>
<evidence type="ECO:0000256" key="10">
    <source>
        <dbReference type="ARBA" id="ARBA00044465"/>
    </source>
</evidence>
<evidence type="ECO:0000256" key="16">
    <source>
        <dbReference type="ARBA" id="ARBA00044544"/>
    </source>
</evidence>
<dbReference type="CDD" id="cd01640">
    <property type="entry name" value="IPPase"/>
    <property type="match status" value="1"/>
</dbReference>
<dbReference type="GO" id="GO:0046872">
    <property type="term" value="F:metal ion binding"/>
    <property type="evidence" value="ECO:0007669"/>
    <property type="project" value="UniProtKB-KW"/>
</dbReference>
<evidence type="ECO:0000256" key="4">
    <source>
        <dbReference type="ARBA" id="ARBA00022671"/>
    </source>
</evidence>
<dbReference type="PANTHER" id="PTHR43028">
    <property type="entry name" value="3'(2'),5'-BISPHOSPHATE NUCLEOTIDASE 1"/>
    <property type="match status" value="1"/>
</dbReference>
<dbReference type="Gene3D" id="3.30.540.10">
    <property type="entry name" value="Fructose-1,6-Bisphosphatase, subunit A, domain 1"/>
    <property type="match status" value="1"/>
</dbReference>
<evidence type="ECO:0000256" key="13">
    <source>
        <dbReference type="ARBA" id="ARBA00044479"/>
    </source>
</evidence>
<dbReference type="OrthoDB" id="411145at2759"/>
<evidence type="ECO:0000256" key="18">
    <source>
        <dbReference type="PIRSR" id="PIRSR600760-2"/>
    </source>
</evidence>
<dbReference type="GO" id="GO:0005737">
    <property type="term" value="C:cytoplasm"/>
    <property type="evidence" value="ECO:0007669"/>
    <property type="project" value="UniProtKB-ARBA"/>
</dbReference>
<dbReference type="AlphaFoldDB" id="C1BRY9"/>
<evidence type="ECO:0000313" key="19">
    <source>
        <dbReference type="EMBL" id="ACO11792.1"/>
    </source>
</evidence>
<evidence type="ECO:0000256" key="5">
    <source>
        <dbReference type="ARBA" id="ARBA00022723"/>
    </source>
</evidence>
<dbReference type="Gene3D" id="3.40.190.80">
    <property type="match status" value="1"/>
</dbReference>
<dbReference type="EC" id="3.1.3.57" evidence="15"/>